<comment type="caution">
    <text evidence="8">The sequence shown here is derived from an EMBL/GenBank/DDBJ whole genome shotgun (WGS) entry which is preliminary data.</text>
</comment>
<evidence type="ECO:0000256" key="2">
    <source>
        <dbReference type="ARBA" id="ARBA00023015"/>
    </source>
</evidence>
<evidence type="ECO:0000256" key="1">
    <source>
        <dbReference type="ARBA" id="ARBA00022553"/>
    </source>
</evidence>
<evidence type="ECO:0000259" key="7">
    <source>
        <dbReference type="PROSITE" id="PS50110"/>
    </source>
</evidence>
<dbReference type="SUPFAM" id="SSF52172">
    <property type="entry name" value="CheY-like"/>
    <property type="match status" value="1"/>
</dbReference>
<dbReference type="InterPro" id="IPR039420">
    <property type="entry name" value="WalR-like"/>
</dbReference>
<dbReference type="Proteomes" id="UP001596074">
    <property type="component" value="Unassembled WGS sequence"/>
</dbReference>
<protein>
    <submittedName>
        <fullName evidence="8">Response regulator</fullName>
    </submittedName>
</protein>
<dbReference type="InterPro" id="IPR058245">
    <property type="entry name" value="NreC/VraR/RcsB-like_REC"/>
</dbReference>
<name>A0ABW0ZVU7_9ACTN</name>
<organism evidence="8 9">
    <name type="scientific">Actinomadura rugatobispora</name>
    <dbReference type="NCBI Taxonomy" id="1994"/>
    <lineage>
        <taxon>Bacteria</taxon>
        <taxon>Bacillati</taxon>
        <taxon>Actinomycetota</taxon>
        <taxon>Actinomycetes</taxon>
        <taxon>Streptosporangiales</taxon>
        <taxon>Thermomonosporaceae</taxon>
        <taxon>Actinomadura</taxon>
    </lineage>
</organism>
<reference evidence="9" key="1">
    <citation type="journal article" date="2019" name="Int. J. Syst. Evol. Microbiol.">
        <title>The Global Catalogue of Microorganisms (GCM) 10K type strain sequencing project: providing services to taxonomists for standard genome sequencing and annotation.</title>
        <authorList>
            <consortium name="The Broad Institute Genomics Platform"/>
            <consortium name="The Broad Institute Genome Sequencing Center for Infectious Disease"/>
            <person name="Wu L."/>
            <person name="Ma J."/>
        </authorList>
    </citation>
    <scope>NUCLEOTIDE SEQUENCE [LARGE SCALE GENOMIC DNA]</scope>
    <source>
        <strain evidence="9">KCTC 42087</strain>
    </source>
</reference>
<dbReference type="PRINTS" id="PR00038">
    <property type="entry name" value="HTHLUXR"/>
</dbReference>
<dbReference type="InterPro" id="IPR011006">
    <property type="entry name" value="CheY-like_superfamily"/>
</dbReference>
<dbReference type="Gene3D" id="3.40.50.2300">
    <property type="match status" value="1"/>
</dbReference>
<evidence type="ECO:0000313" key="8">
    <source>
        <dbReference type="EMBL" id="MFC5747430.1"/>
    </source>
</evidence>
<keyword evidence="4" id="KW-0804">Transcription</keyword>
<feature type="domain" description="HTH luxR-type" evidence="6">
    <location>
        <begin position="148"/>
        <end position="213"/>
    </location>
</feature>
<dbReference type="PANTHER" id="PTHR43214">
    <property type="entry name" value="TWO-COMPONENT RESPONSE REGULATOR"/>
    <property type="match status" value="1"/>
</dbReference>
<keyword evidence="3" id="KW-0238">DNA-binding</keyword>
<dbReference type="EMBL" id="JBHSON010000022">
    <property type="protein sequence ID" value="MFC5747430.1"/>
    <property type="molecule type" value="Genomic_DNA"/>
</dbReference>
<dbReference type="CDD" id="cd17535">
    <property type="entry name" value="REC_NarL-like"/>
    <property type="match status" value="1"/>
</dbReference>
<dbReference type="CDD" id="cd06170">
    <property type="entry name" value="LuxR_C_like"/>
    <property type="match status" value="1"/>
</dbReference>
<dbReference type="SUPFAM" id="SSF46894">
    <property type="entry name" value="C-terminal effector domain of the bipartite response regulators"/>
    <property type="match status" value="1"/>
</dbReference>
<evidence type="ECO:0000259" key="6">
    <source>
        <dbReference type="PROSITE" id="PS50043"/>
    </source>
</evidence>
<evidence type="ECO:0000256" key="4">
    <source>
        <dbReference type="ARBA" id="ARBA00023163"/>
    </source>
</evidence>
<feature type="modified residue" description="4-aspartylphosphate" evidence="5">
    <location>
        <position position="54"/>
    </location>
</feature>
<dbReference type="PROSITE" id="PS50110">
    <property type="entry name" value="RESPONSE_REGULATORY"/>
    <property type="match status" value="1"/>
</dbReference>
<gene>
    <name evidence="8" type="ORF">ACFPZN_17510</name>
</gene>
<accession>A0ABW0ZVU7</accession>
<evidence type="ECO:0000313" key="9">
    <source>
        <dbReference type="Proteomes" id="UP001596074"/>
    </source>
</evidence>
<dbReference type="RefSeq" id="WP_378283049.1">
    <property type="nucleotide sequence ID" value="NZ_JBHSON010000022.1"/>
</dbReference>
<evidence type="ECO:0000256" key="5">
    <source>
        <dbReference type="PROSITE-ProRule" id="PRU00169"/>
    </source>
</evidence>
<feature type="domain" description="Response regulatory" evidence="7">
    <location>
        <begin position="3"/>
        <end position="119"/>
    </location>
</feature>
<dbReference type="SMART" id="SM00421">
    <property type="entry name" value="HTH_LUXR"/>
    <property type="match status" value="1"/>
</dbReference>
<proteinExistence type="predicted"/>
<keyword evidence="2" id="KW-0805">Transcription regulation</keyword>
<keyword evidence="1 5" id="KW-0597">Phosphoprotein</keyword>
<dbReference type="Pfam" id="PF00196">
    <property type="entry name" value="GerE"/>
    <property type="match status" value="1"/>
</dbReference>
<dbReference type="InterPro" id="IPR016032">
    <property type="entry name" value="Sig_transdc_resp-reg_C-effctor"/>
</dbReference>
<dbReference type="PROSITE" id="PS00622">
    <property type="entry name" value="HTH_LUXR_1"/>
    <property type="match status" value="1"/>
</dbReference>
<sequence>MIRVCVVDDQTLVRQGIRHLLELSPEVTVAAEASDGDEALAVVEAAPPDVLLLDLRMPRRDGIATLTAMRERGIMVPTLVLTTFDDDELVLRALRAGAHGYLLKDVTLDQVIDAIRTLARGGTFIRPALTERLLRAARRLPDPGGIDGLPAPQPLTEREQEVLWLLAGGYANREIAAALHLAEGTVKNHVSSLLTKLGVRDRTLAVLRALHHGLLTDRPPGPGP</sequence>
<dbReference type="InterPro" id="IPR001789">
    <property type="entry name" value="Sig_transdc_resp-reg_receiver"/>
</dbReference>
<evidence type="ECO:0000256" key="3">
    <source>
        <dbReference type="ARBA" id="ARBA00023125"/>
    </source>
</evidence>
<dbReference type="InterPro" id="IPR000792">
    <property type="entry name" value="Tscrpt_reg_LuxR_C"/>
</dbReference>
<keyword evidence="9" id="KW-1185">Reference proteome</keyword>
<dbReference type="PROSITE" id="PS50043">
    <property type="entry name" value="HTH_LUXR_2"/>
    <property type="match status" value="1"/>
</dbReference>
<dbReference type="PANTHER" id="PTHR43214:SF24">
    <property type="entry name" value="TRANSCRIPTIONAL REGULATORY PROTEIN NARL-RELATED"/>
    <property type="match status" value="1"/>
</dbReference>
<dbReference type="Pfam" id="PF00072">
    <property type="entry name" value="Response_reg"/>
    <property type="match status" value="1"/>
</dbReference>
<dbReference type="SMART" id="SM00448">
    <property type="entry name" value="REC"/>
    <property type="match status" value="1"/>
</dbReference>